<organism evidence="3 4">
    <name type="scientific">Geodermatophilus siccatus</name>
    <dbReference type="NCBI Taxonomy" id="1137991"/>
    <lineage>
        <taxon>Bacteria</taxon>
        <taxon>Bacillati</taxon>
        <taxon>Actinomycetota</taxon>
        <taxon>Actinomycetes</taxon>
        <taxon>Geodermatophilales</taxon>
        <taxon>Geodermatophilaceae</taxon>
        <taxon>Geodermatophilus</taxon>
    </lineage>
</organism>
<evidence type="ECO:0000313" key="4">
    <source>
        <dbReference type="Proteomes" id="UP000198680"/>
    </source>
</evidence>
<dbReference type="SUPFAM" id="SSF51182">
    <property type="entry name" value="RmlC-like cupins"/>
    <property type="match status" value="1"/>
</dbReference>
<dbReference type="InterPro" id="IPR013096">
    <property type="entry name" value="Cupin_2"/>
</dbReference>
<evidence type="ECO:0000313" key="3">
    <source>
        <dbReference type="EMBL" id="SDM18308.1"/>
    </source>
</evidence>
<dbReference type="InterPro" id="IPR011051">
    <property type="entry name" value="RmlC_Cupin_sf"/>
</dbReference>
<dbReference type="Pfam" id="PF07883">
    <property type="entry name" value="Cupin_2"/>
    <property type="match status" value="1"/>
</dbReference>
<feature type="domain" description="Cupin type-2" evidence="2">
    <location>
        <begin position="55"/>
        <end position="107"/>
    </location>
</feature>
<dbReference type="AlphaFoldDB" id="A0A1G9R4Z6"/>
<dbReference type="STRING" id="1137991.SAMN05660642_01777"/>
<dbReference type="EMBL" id="FNHE01000004">
    <property type="protein sequence ID" value="SDM18308.1"/>
    <property type="molecule type" value="Genomic_DNA"/>
</dbReference>
<reference evidence="4" key="1">
    <citation type="submission" date="2016-10" db="EMBL/GenBank/DDBJ databases">
        <authorList>
            <person name="Varghese N."/>
            <person name="Submissions S."/>
        </authorList>
    </citation>
    <scope>NUCLEOTIDE SEQUENCE [LARGE SCALE GENOMIC DNA]</scope>
    <source>
        <strain evidence="4">DSM 45419</strain>
    </source>
</reference>
<feature type="region of interest" description="Disordered" evidence="1">
    <location>
        <begin position="1"/>
        <end position="21"/>
    </location>
</feature>
<keyword evidence="4" id="KW-1185">Reference proteome</keyword>
<dbReference type="Gene3D" id="2.60.120.10">
    <property type="entry name" value="Jelly Rolls"/>
    <property type="match status" value="1"/>
</dbReference>
<dbReference type="Proteomes" id="UP000198680">
    <property type="component" value="Unassembled WGS sequence"/>
</dbReference>
<evidence type="ECO:0000259" key="2">
    <source>
        <dbReference type="Pfam" id="PF07883"/>
    </source>
</evidence>
<gene>
    <name evidence="3" type="ORF">SAMN05660642_01777</name>
</gene>
<dbReference type="InterPro" id="IPR014710">
    <property type="entry name" value="RmlC-like_jellyroll"/>
</dbReference>
<protein>
    <submittedName>
        <fullName evidence="3">Cupin domain-containing protein</fullName>
    </submittedName>
</protein>
<evidence type="ECO:0000256" key="1">
    <source>
        <dbReference type="SAM" id="MobiDB-lite"/>
    </source>
</evidence>
<proteinExistence type="predicted"/>
<accession>A0A1G9R4Z6</accession>
<sequence>MRATGPGSPFPVSEETTSGRVSKVGAADVHAGDMGQRYLAAGSRVAMRLWAAEEPTEGKPEAAREYETVGYVVTGRARLRAGDQTLDLGPGDSWVVPAGVSHTYEILEEFTAVEATSPPADQAGRDAPPA</sequence>
<name>A0A1G9R4Z6_9ACTN</name>